<reference evidence="1" key="1">
    <citation type="submission" date="2020-05" db="EMBL/GenBank/DDBJ databases">
        <title>WGS assembly of Panicum virgatum.</title>
        <authorList>
            <person name="Lovell J.T."/>
            <person name="Jenkins J."/>
            <person name="Shu S."/>
            <person name="Juenger T.E."/>
            <person name="Schmutz J."/>
        </authorList>
    </citation>
    <scope>NUCLEOTIDE SEQUENCE</scope>
    <source>
        <strain evidence="1">AP13</strain>
    </source>
</reference>
<sequence>MLTGCGLGAEGAGPTPPVMDRTRTPYLQAAFSAVLCPREQMRSYLACLTMQHLLSRWTSSLLRLVIHSITLPLRFLEEIDVGPDPGFGPWKLLLGYEARGLAKMLVSKSQISAPN</sequence>
<dbReference type="EMBL" id="CM029038">
    <property type="protein sequence ID" value="KAG2650430.1"/>
    <property type="molecule type" value="Genomic_DNA"/>
</dbReference>
<proteinExistence type="predicted"/>
<gene>
    <name evidence="1" type="ORF">PVAP13_1NG196976</name>
</gene>
<protein>
    <submittedName>
        <fullName evidence="1">Uncharacterized protein</fullName>
    </submittedName>
</protein>
<name>A0A8T0WRE2_PANVG</name>
<organism evidence="1 2">
    <name type="scientific">Panicum virgatum</name>
    <name type="common">Blackwell switchgrass</name>
    <dbReference type="NCBI Taxonomy" id="38727"/>
    <lineage>
        <taxon>Eukaryota</taxon>
        <taxon>Viridiplantae</taxon>
        <taxon>Streptophyta</taxon>
        <taxon>Embryophyta</taxon>
        <taxon>Tracheophyta</taxon>
        <taxon>Spermatophyta</taxon>
        <taxon>Magnoliopsida</taxon>
        <taxon>Liliopsida</taxon>
        <taxon>Poales</taxon>
        <taxon>Poaceae</taxon>
        <taxon>PACMAD clade</taxon>
        <taxon>Panicoideae</taxon>
        <taxon>Panicodae</taxon>
        <taxon>Paniceae</taxon>
        <taxon>Panicinae</taxon>
        <taxon>Panicum</taxon>
        <taxon>Panicum sect. Hiantes</taxon>
    </lineage>
</organism>
<comment type="caution">
    <text evidence="1">The sequence shown here is derived from an EMBL/GenBank/DDBJ whole genome shotgun (WGS) entry which is preliminary data.</text>
</comment>
<accession>A0A8T0WRE2</accession>
<dbReference type="AlphaFoldDB" id="A0A8T0WRE2"/>
<dbReference type="Proteomes" id="UP000823388">
    <property type="component" value="Chromosome 1N"/>
</dbReference>
<evidence type="ECO:0000313" key="1">
    <source>
        <dbReference type="EMBL" id="KAG2650430.1"/>
    </source>
</evidence>
<keyword evidence="2" id="KW-1185">Reference proteome</keyword>
<evidence type="ECO:0000313" key="2">
    <source>
        <dbReference type="Proteomes" id="UP000823388"/>
    </source>
</evidence>